<keyword evidence="1" id="KW-0812">Transmembrane</keyword>
<dbReference type="Gene3D" id="3.40.50.200">
    <property type="entry name" value="Peptidase S8/S53 domain"/>
    <property type="match status" value="1"/>
</dbReference>
<dbReference type="Proteomes" id="UP001634393">
    <property type="component" value="Unassembled WGS sequence"/>
</dbReference>
<gene>
    <name evidence="3" type="ORF">ACJIZ3_004042</name>
</gene>
<dbReference type="SUPFAM" id="SSF52743">
    <property type="entry name" value="Subtilisin-like"/>
    <property type="match status" value="1"/>
</dbReference>
<dbReference type="Gene3D" id="3.50.30.30">
    <property type="match status" value="1"/>
</dbReference>
<dbReference type="Pfam" id="PF06697">
    <property type="entry name" value="DUF1191"/>
    <property type="match status" value="1"/>
</dbReference>
<dbReference type="InterPro" id="IPR036852">
    <property type="entry name" value="Peptidase_S8/S53_dom_sf"/>
</dbReference>
<accession>A0ABD3S110</accession>
<evidence type="ECO:0000256" key="2">
    <source>
        <dbReference type="SAM" id="SignalP"/>
    </source>
</evidence>
<dbReference type="InterPro" id="IPR010605">
    <property type="entry name" value="DUF1191"/>
</dbReference>
<evidence type="ECO:0000313" key="4">
    <source>
        <dbReference type="Proteomes" id="UP001634393"/>
    </source>
</evidence>
<keyword evidence="2" id="KW-0732">Signal</keyword>
<evidence type="ECO:0000313" key="3">
    <source>
        <dbReference type="EMBL" id="KAL3818137.1"/>
    </source>
</evidence>
<protein>
    <submittedName>
        <fullName evidence="3">Uncharacterized protein</fullName>
    </submittedName>
</protein>
<dbReference type="EMBL" id="JBJXBP010000007">
    <property type="protein sequence ID" value="KAL3818137.1"/>
    <property type="molecule type" value="Genomic_DNA"/>
</dbReference>
<name>A0ABD3S110_9LAMI</name>
<proteinExistence type="predicted"/>
<dbReference type="AlphaFoldDB" id="A0ABD3S110"/>
<dbReference type="PANTHER" id="PTHR33512:SF1">
    <property type="entry name" value="PROTEIN, PUTATIVE (DUF1191)-RELATED"/>
    <property type="match status" value="1"/>
</dbReference>
<keyword evidence="4" id="KW-1185">Reference proteome</keyword>
<reference evidence="3 4" key="1">
    <citation type="submission" date="2024-12" db="EMBL/GenBank/DDBJ databases">
        <title>The unique morphological basis and parallel evolutionary history of personate flowers in Penstemon.</title>
        <authorList>
            <person name="Depatie T.H."/>
            <person name="Wessinger C.A."/>
        </authorList>
    </citation>
    <scope>NUCLEOTIDE SEQUENCE [LARGE SCALE GENOMIC DNA]</scope>
    <source>
        <strain evidence="3">WTNN_2</strain>
        <tissue evidence="3">Leaf</tissue>
    </source>
</reference>
<feature type="signal peptide" evidence="2">
    <location>
        <begin position="1"/>
        <end position="25"/>
    </location>
</feature>
<evidence type="ECO:0000256" key="1">
    <source>
        <dbReference type="SAM" id="Phobius"/>
    </source>
</evidence>
<feature type="chain" id="PRO_5044746378" evidence="2">
    <location>
        <begin position="26"/>
        <end position="402"/>
    </location>
</feature>
<sequence>MAFPFSFTLKLFLLLATLQASTTNSQEIKSARLLDLLIRDYTFKSYTKNFKTGKLHKIHLPSNLSGINVDSIRFRCGSLYRYGAKINEFHLGIGLDIQPCIKRVVLVRQNLGSNWSSIYYNNYELSGYELISPVLGLLAYNANRKNFTSIQIKTGKKPITIDFSNTTLMKTTSGIIPLCASFDVDGRVSLSNLVGKNVYVCVANKNGHFGLVVESPLMPLRKKMSKWKIAIGSAIGGVLGIVLLSLLAIAMFVKAKKKAKMDELERRAYEEEALQVSMVGHVRAFSASGTRTVPTTIEQDDVAIAAFAAMEKVVFVSCSADNGGPNSSTLASDFPWVITVGASTIDRSVRAIALLGNGDEFDGESLYQPKDLKPILGPLIDPSANVNQIIAYCGPRSLTVLM</sequence>
<keyword evidence="1" id="KW-1133">Transmembrane helix</keyword>
<dbReference type="PANTHER" id="PTHR33512">
    <property type="entry name" value="PROTEIN, PUTATIVE (DUF1191)-RELATED"/>
    <property type="match status" value="1"/>
</dbReference>
<organism evidence="3 4">
    <name type="scientific">Penstemon smallii</name>
    <dbReference type="NCBI Taxonomy" id="265156"/>
    <lineage>
        <taxon>Eukaryota</taxon>
        <taxon>Viridiplantae</taxon>
        <taxon>Streptophyta</taxon>
        <taxon>Embryophyta</taxon>
        <taxon>Tracheophyta</taxon>
        <taxon>Spermatophyta</taxon>
        <taxon>Magnoliopsida</taxon>
        <taxon>eudicotyledons</taxon>
        <taxon>Gunneridae</taxon>
        <taxon>Pentapetalae</taxon>
        <taxon>asterids</taxon>
        <taxon>lamiids</taxon>
        <taxon>Lamiales</taxon>
        <taxon>Plantaginaceae</taxon>
        <taxon>Cheloneae</taxon>
        <taxon>Penstemon</taxon>
    </lineage>
</organism>
<keyword evidence="1" id="KW-0472">Membrane</keyword>
<comment type="caution">
    <text evidence="3">The sequence shown here is derived from an EMBL/GenBank/DDBJ whole genome shotgun (WGS) entry which is preliminary data.</text>
</comment>
<feature type="transmembrane region" description="Helical" evidence="1">
    <location>
        <begin position="229"/>
        <end position="253"/>
    </location>
</feature>